<accession>A0A7T7XNL8</accession>
<dbReference type="EMBL" id="CP067089">
    <property type="protein sequence ID" value="QQO09547.1"/>
    <property type="molecule type" value="Genomic_DNA"/>
</dbReference>
<dbReference type="PROSITE" id="PS51257">
    <property type="entry name" value="PROKAR_LIPOPROTEIN"/>
    <property type="match status" value="1"/>
</dbReference>
<evidence type="ECO:0000313" key="1">
    <source>
        <dbReference type="EMBL" id="QQO09547.1"/>
    </source>
</evidence>
<protein>
    <submittedName>
        <fullName evidence="1">Uncharacterized protein</fullName>
    </submittedName>
</protein>
<name>A0A7T7XNL8_9SPIR</name>
<dbReference type="Proteomes" id="UP000595917">
    <property type="component" value="Chromosome"/>
</dbReference>
<keyword evidence="2" id="KW-1185">Reference proteome</keyword>
<reference evidence="1" key="1">
    <citation type="submission" date="2021-01" db="EMBL/GenBank/DDBJ databases">
        <title>Description of Breznakiella homolactica.</title>
        <authorList>
            <person name="Song Y."/>
            <person name="Brune A."/>
        </authorList>
    </citation>
    <scope>NUCLEOTIDE SEQUENCE</scope>
    <source>
        <strain evidence="1">RmG30</strain>
    </source>
</reference>
<dbReference type="RefSeq" id="WP_215626850.1">
    <property type="nucleotide sequence ID" value="NZ_CP067089.2"/>
</dbReference>
<sequence length="215" mass="23200">MEAWGVRRRLFFGAVALYCLSLFSCAGLLRPEDGSGGTDLFRQGQSPVLLVERDPRPVQPVTAPSAILVRGDTRASGLPGFGPNAFSSVYGEYNVEFPAEGEAGAASDVPGFFVWASGEPVYYDPGIWTLRPSPGGYQMREQNTEDGQLFALSLESGPPGEYWTLIVGFPSISGNEPLSGGSRERLISSLVSRFTYFVSIKHYSSDVSLPAVITF</sequence>
<organism evidence="1 2">
    <name type="scientific">Breznakiella homolactica</name>
    <dbReference type="NCBI Taxonomy" id="2798577"/>
    <lineage>
        <taxon>Bacteria</taxon>
        <taxon>Pseudomonadati</taxon>
        <taxon>Spirochaetota</taxon>
        <taxon>Spirochaetia</taxon>
        <taxon>Spirochaetales</taxon>
        <taxon>Breznakiellaceae</taxon>
        <taxon>Breznakiella</taxon>
    </lineage>
</organism>
<dbReference type="KEGG" id="bhc:JFL75_01090"/>
<evidence type="ECO:0000313" key="2">
    <source>
        <dbReference type="Proteomes" id="UP000595917"/>
    </source>
</evidence>
<dbReference type="AlphaFoldDB" id="A0A7T7XNL8"/>
<proteinExistence type="predicted"/>
<gene>
    <name evidence="1" type="ORF">JFL75_01090</name>
</gene>